<organism evidence="1 2">
    <name type="scientific">Lithospermum erythrorhizon</name>
    <name type="common">Purple gromwell</name>
    <name type="synonym">Lithospermum officinale var. erythrorhizon</name>
    <dbReference type="NCBI Taxonomy" id="34254"/>
    <lineage>
        <taxon>Eukaryota</taxon>
        <taxon>Viridiplantae</taxon>
        <taxon>Streptophyta</taxon>
        <taxon>Embryophyta</taxon>
        <taxon>Tracheophyta</taxon>
        <taxon>Spermatophyta</taxon>
        <taxon>Magnoliopsida</taxon>
        <taxon>eudicotyledons</taxon>
        <taxon>Gunneridae</taxon>
        <taxon>Pentapetalae</taxon>
        <taxon>asterids</taxon>
        <taxon>lamiids</taxon>
        <taxon>Boraginales</taxon>
        <taxon>Boraginaceae</taxon>
        <taxon>Boraginoideae</taxon>
        <taxon>Lithospermeae</taxon>
        <taxon>Lithospermum</taxon>
    </lineage>
</organism>
<evidence type="ECO:0000313" key="1">
    <source>
        <dbReference type="EMBL" id="GAA0145998.1"/>
    </source>
</evidence>
<name>A0AAV3P7I5_LITER</name>
<reference evidence="1 2" key="1">
    <citation type="submission" date="2024-01" db="EMBL/GenBank/DDBJ databases">
        <title>The complete chloroplast genome sequence of Lithospermum erythrorhizon: insights into the phylogenetic relationship among Boraginaceae species and the maternal lineages of purple gromwells.</title>
        <authorList>
            <person name="Okada T."/>
            <person name="Watanabe K."/>
        </authorList>
    </citation>
    <scope>NUCLEOTIDE SEQUENCE [LARGE SCALE GENOMIC DNA]</scope>
</reference>
<comment type="caution">
    <text evidence="1">The sequence shown here is derived from an EMBL/GenBank/DDBJ whole genome shotgun (WGS) entry which is preliminary data.</text>
</comment>
<dbReference type="AlphaFoldDB" id="A0AAV3P7I5"/>
<accession>A0AAV3P7I5</accession>
<dbReference type="EMBL" id="BAABME010000860">
    <property type="protein sequence ID" value="GAA0145998.1"/>
    <property type="molecule type" value="Genomic_DNA"/>
</dbReference>
<dbReference type="Proteomes" id="UP001454036">
    <property type="component" value="Unassembled WGS sequence"/>
</dbReference>
<keyword evidence="2" id="KW-1185">Reference proteome</keyword>
<gene>
    <name evidence="1" type="ORF">LIER_06053</name>
</gene>
<protein>
    <submittedName>
        <fullName evidence="1">Uncharacterized protein</fullName>
    </submittedName>
</protein>
<sequence>MPCSLLVIGREESEGWGEGITKVELMEWMWMGWADFAGAGLREVRVIEEMGWTGGVCHGWCDGVGMDECYHQRKYKNGWG</sequence>
<proteinExistence type="predicted"/>
<evidence type="ECO:0000313" key="2">
    <source>
        <dbReference type="Proteomes" id="UP001454036"/>
    </source>
</evidence>